<name>A0AAV2HE75_LYMST</name>
<evidence type="ECO:0008006" key="4">
    <source>
        <dbReference type="Google" id="ProtNLM"/>
    </source>
</evidence>
<gene>
    <name evidence="2" type="ORF">GSLYS_00005154001</name>
</gene>
<accession>A0AAV2HE75</accession>
<dbReference type="AlphaFoldDB" id="A0AAV2HE75"/>
<keyword evidence="1" id="KW-0732">Signal</keyword>
<sequence>MSSMKLVLVLVLFCSAGHVSDSIMCFQCASTGPEDKCIWDTEGLINSSLGISHGYDKDCNDAYEAWDRCMIESVEYQEKVTVFHRGCHDGKNFPLHFNNSRFINVAPDNATTCAYVTAVKKLVCYTFCMTDFCNGPQPEVKKPCRNVTEYYYDSYYDVDLSEEYEICGALGQRGVSAWLHALAVIVCVFSVTYML</sequence>
<feature type="signal peptide" evidence="1">
    <location>
        <begin position="1"/>
        <end position="22"/>
    </location>
</feature>
<feature type="chain" id="PRO_5043438612" description="Protein quiver" evidence="1">
    <location>
        <begin position="23"/>
        <end position="195"/>
    </location>
</feature>
<evidence type="ECO:0000313" key="2">
    <source>
        <dbReference type="EMBL" id="CAL1531029.1"/>
    </source>
</evidence>
<proteinExistence type="predicted"/>
<organism evidence="2 3">
    <name type="scientific">Lymnaea stagnalis</name>
    <name type="common">Great pond snail</name>
    <name type="synonym">Helix stagnalis</name>
    <dbReference type="NCBI Taxonomy" id="6523"/>
    <lineage>
        <taxon>Eukaryota</taxon>
        <taxon>Metazoa</taxon>
        <taxon>Spiralia</taxon>
        <taxon>Lophotrochozoa</taxon>
        <taxon>Mollusca</taxon>
        <taxon>Gastropoda</taxon>
        <taxon>Heterobranchia</taxon>
        <taxon>Euthyneura</taxon>
        <taxon>Panpulmonata</taxon>
        <taxon>Hygrophila</taxon>
        <taxon>Lymnaeoidea</taxon>
        <taxon>Lymnaeidae</taxon>
        <taxon>Lymnaea</taxon>
    </lineage>
</organism>
<evidence type="ECO:0000256" key="1">
    <source>
        <dbReference type="SAM" id="SignalP"/>
    </source>
</evidence>
<evidence type="ECO:0000313" key="3">
    <source>
        <dbReference type="Proteomes" id="UP001497497"/>
    </source>
</evidence>
<protein>
    <recommendedName>
        <fullName evidence="4">Protein quiver</fullName>
    </recommendedName>
</protein>
<keyword evidence="3" id="KW-1185">Reference proteome</keyword>
<dbReference type="Proteomes" id="UP001497497">
    <property type="component" value="Unassembled WGS sequence"/>
</dbReference>
<comment type="caution">
    <text evidence="2">The sequence shown here is derived from an EMBL/GenBank/DDBJ whole genome shotgun (WGS) entry which is preliminary data.</text>
</comment>
<reference evidence="2 3" key="1">
    <citation type="submission" date="2024-04" db="EMBL/GenBank/DDBJ databases">
        <authorList>
            <consortium name="Genoscope - CEA"/>
            <person name="William W."/>
        </authorList>
    </citation>
    <scope>NUCLEOTIDE SEQUENCE [LARGE SCALE GENOMIC DNA]</scope>
</reference>
<dbReference type="EMBL" id="CAXITT010000080">
    <property type="protein sequence ID" value="CAL1531029.1"/>
    <property type="molecule type" value="Genomic_DNA"/>
</dbReference>